<protein>
    <recommendedName>
        <fullName evidence="3">Relaxosome protein TraY</fullName>
    </recommendedName>
</protein>
<dbReference type="InterPro" id="IPR008876">
    <property type="entry name" value="TraY"/>
</dbReference>
<dbReference type="CDD" id="cd22233">
    <property type="entry name" value="RHH_CopAso-like"/>
    <property type="match status" value="1"/>
</dbReference>
<dbReference type="InterPro" id="IPR013321">
    <property type="entry name" value="Arc_rbn_hlx_hlx"/>
</dbReference>
<keyword evidence="8" id="KW-1185">Reference proteome</keyword>
<keyword evidence="5" id="KW-0184">Conjugation</keyword>
<comment type="caution">
    <text evidence="7">The sequence shown here is derived from an EMBL/GenBank/DDBJ whole genome shotgun (WGS) entry which is preliminary data.</text>
</comment>
<dbReference type="SUPFAM" id="SSF47598">
    <property type="entry name" value="Ribbon-helix-helix"/>
    <property type="match status" value="1"/>
</dbReference>
<evidence type="ECO:0000313" key="7">
    <source>
        <dbReference type="EMBL" id="CAG9178026.1"/>
    </source>
</evidence>
<comment type="similarity">
    <text evidence="2">Belongs to the TraY family.</text>
</comment>
<name>A0ABN7Z088_9BURK</name>
<dbReference type="RefSeq" id="WP_224081201.1">
    <property type="nucleotide sequence ID" value="NZ_CAJZAI010000009.1"/>
</dbReference>
<dbReference type="Proteomes" id="UP000727654">
    <property type="component" value="Unassembled WGS sequence"/>
</dbReference>
<reference evidence="7 8" key="1">
    <citation type="submission" date="2021-08" db="EMBL/GenBank/DDBJ databases">
        <authorList>
            <person name="Peeters C."/>
        </authorList>
    </citation>
    <scope>NUCLEOTIDE SEQUENCE [LARGE SCALE GENOMIC DNA]</scope>
    <source>
        <strain evidence="7 8">LMG 23992</strain>
    </source>
</reference>
<dbReference type="EMBL" id="CAJZAI010000009">
    <property type="protein sequence ID" value="CAG9178026.1"/>
    <property type="molecule type" value="Genomic_DNA"/>
</dbReference>
<dbReference type="InterPro" id="IPR010985">
    <property type="entry name" value="Ribbon_hlx_hlx"/>
</dbReference>
<proteinExistence type="inferred from homology"/>
<accession>A0ABN7Z088</accession>
<comment type="subcellular location">
    <subcellularLocation>
        <location evidence="1">Cytoplasm</location>
    </subcellularLocation>
</comment>
<evidence type="ECO:0000256" key="3">
    <source>
        <dbReference type="ARBA" id="ARBA00020541"/>
    </source>
</evidence>
<evidence type="ECO:0000256" key="6">
    <source>
        <dbReference type="ARBA" id="ARBA00023125"/>
    </source>
</evidence>
<organism evidence="7 8">
    <name type="scientific">Cupriavidus laharis</name>
    <dbReference type="NCBI Taxonomy" id="151654"/>
    <lineage>
        <taxon>Bacteria</taxon>
        <taxon>Pseudomonadati</taxon>
        <taxon>Pseudomonadota</taxon>
        <taxon>Betaproteobacteria</taxon>
        <taxon>Burkholderiales</taxon>
        <taxon>Burkholderiaceae</taxon>
        <taxon>Cupriavidus</taxon>
    </lineage>
</organism>
<evidence type="ECO:0000313" key="8">
    <source>
        <dbReference type="Proteomes" id="UP000727654"/>
    </source>
</evidence>
<gene>
    <name evidence="7" type="ORF">LMG23992_03632</name>
</gene>
<evidence type="ECO:0000256" key="5">
    <source>
        <dbReference type="ARBA" id="ARBA00022971"/>
    </source>
</evidence>
<sequence>MLAIRLPDEIEERLEALAKRTGRTKTFYAREAIVQHLDDLEDLYLADKIAARVHAGEESTVTLDELEARLGLAD</sequence>
<dbReference type="Gene3D" id="1.10.1220.10">
    <property type="entry name" value="Met repressor-like"/>
    <property type="match status" value="1"/>
</dbReference>
<evidence type="ECO:0000256" key="1">
    <source>
        <dbReference type="ARBA" id="ARBA00004496"/>
    </source>
</evidence>
<evidence type="ECO:0000256" key="4">
    <source>
        <dbReference type="ARBA" id="ARBA00022490"/>
    </source>
</evidence>
<keyword evidence="4" id="KW-0963">Cytoplasm</keyword>
<keyword evidence="6" id="KW-0238">DNA-binding</keyword>
<evidence type="ECO:0000256" key="2">
    <source>
        <dbReference type="ARBA" id="ARBA00007183"/>
    </source>
</evidence>
<dbReference type="Pfam" id="PF05509">
    <property type="entry name" value="TraY"/>
    <property type="match status" value="1"/>
</dbReference>